<name>A0ABP6CAH6_9ACTN</name>
<evidence type="ECO:0000256" key="1">
    <source>
        <dbReference type="SAM" id="MobiDB-lite"/>
    </source>
</evidence>
<accession>A0ABP6CAH6</accession>
<reference evidence="3" key="1">
    <citation type="journal article" date="2019" name="Int. J. Syst. Evol. Microbiol.">
        <title>The Global Catalogue of Microorganisms (GCM) 10K type strain sequencing project: providing services to taxonomists for standard genome sequencing and annotation.</title>
        <authorList>
            <consortium name="The Broad Institute Genomics Platform"/>
            <consortium name="The Broad Institute Genome Sequencing Center for Infectious Disease"/>
            <person name="Wu L."/>
            <person name="Ma J."/>
        </authorList>
    </citation>
    <scope>NUCLEOTIDE SEQUENCE [LARGE SCALE GENOMIC DNA]</scope>
    <source>
        <strain evidence="3">JCM 16373</strain>
    </source>
</reference>
<organism evidence="2 3">
    <name type="scientific">Streptomyces axinellae</name>
    <dbReference type="NCBI Taxonomy" id="552788"/>
    <lineage>
        <taxon>Bacteria</taxon>
        <taxon>Bacillati</taxon>
        <taxon>Actinomycetota</taxon>
        <taxon>Actinomycetes</taxon>
        <taxon>Kitasatosporales</taxon>
        <taxon>Streptomycetaceae</taxon>
        <taxon>Streptomyces</taxon>
    </lineage>
</organism>
<evidence type="ECO:0000313" key="2">
    <source>
        <dbReference type="EMBL" id="GAA2605262.1"/>
    </source>
</evidence>
<proteinExistence type="predicted"/>
<evidence type="ECO:0000313" key="3">
    <source>
        <dbReference type="Proteomes" id="UP001501447"/>
    </source>
</evidence>
<gene>
    <name evidence="2" type="ORF">GCM10009863_18480</name>
</gene>
<sequence>MTYEVCDCGCHRGAEGICMWMYDRERTPMPSVPQLRLLPWSTDSGKPCYLNGEPGSPLSFYADELEDAQLEDGGRALKRIMEILDRGPAAGDDETTLAVKEAAAALSNVLRVADSRGARLPDPDSEDAGATFLSRYGTPGDGARDDEGAGAPHAPDTRP</sequence>
<protein>
    <submittedName>
        <fullName evidence="2">Uncharacterized protein</fullName>
    </submittedName>
</protein>
<dbReference type="EMBL" id="BAAARJ010000005">
    <property type="protein sequence ID" value="GAA2605262.1"/>
    <property type="molecule type" value="Genomic_DNA"/>
</dbReference>
<feature type="region of interest" description="Disordered" evidence="1">
    <location>
        <begin position="114"/>
        <end position="159"/>
    </location>
</feature>
<keyword evidence="3" id="KW-1185">Reference proteome</keyword>
<dbReference type="Proteomes" id="UP001501447">
    <property type="component" value="Unassembled WGS sequence"/>
</dbReference>
<comment type="caution">
    <text evidence="2">The sequence shown here is derived from an EMBL/GenBank/DDBJ whole genome shotgun (WGS) entry which is preliminary data.</text>
</comment>